<dbReference type="RefSeq" id="XP_027102052.2">
    <property type="nucleotide sequence ID" value="XM_027246251.2"/>
</dbReference>
<feature type="domain" description="DCD" evidence="1">
    <location>
        <begin position="68"/>
        <end position="195"/>
    </location>
</feature>
<name>A0A6P6VJD7_COFAR</name>
<reference evidence="2" key="1">
    <citation type="journal article" date="2025" name="Foods">
        <title>Unveiling the Microbial Signatures of Arabica Coffee Cherries: Insights into Ripeness Specific Diversity, Functional Traits, and Implications for Quality and Safety.</title>
        <authorList>
            <consortium name="RefSeq"/>
            <person name="Tenea G.N."/>
            <person name="Cifuentes V."/>
            <person name="Reyes P."/>
            <person name="Cevallos-Vallejos M."/>
        </authorList>
    </citation>
    <scope>NUCLEOTIDE SEQUENCE [LARGE SCALE GENOMIC DNA]</scope>
</reference>
<proteinExistence type="predicted"/>
<evidence type="ECO:0000313" key="2">
    <source>
        <dbReference type="Proteomes" id="UP001652660"/>
    </source>
</evidence>
<dbReference type="GeneID" id="113722998"/>
<dbReference type="InterPro" id="IPR013989">
    <property type="entry name" value="Dev_and_cell_death_domain"/>
</dbReference>
<organism evidence="2 3">
    <name type="scientific">Coffea arabica</name>
    <name type="common">Arabian coffee</name>
    <dbReference type="NCBI Taxonomy" id="13443"/>
    <lineage>
        <taxon>Eukaryota</taxon>
        <taxon>Viridiplantae</taxon>
        <taxon>Streptophyta</taxon>
        <taxon>Embryophyta</taxon>
        <taxon>Tracheophyta</taxon>
        <taxon>Spermatophyta</taxon>
        <taxon>Magnoliopsida</taxon>
        <taxon>eudicotyledons</taxon>
        <taxon>Gunneridae</taxon>
        <taxon>Pentapetalae</taxon>
        <taxon>asterids</taxon>
        <taxon>lamiids</taxon>
        <taxon>Gentianales</taxon>
        <taxon>Rubiaceae</taxon>
        <taxon>Ixoroideae</taxon>
        <taxon>Gardenieae complex</taxon>
        <taxon>Bertiereae - Coffeeae clade</taxon>
        <taxon>Coffeeae</taxon>
        <taxon>Coffea</taxon>
    </lineage>
</organism>
<sequence length="343" mass="37706">MAEVDNCLLITELVRKYIALDISKTTHISQRWSNFCLCSSACGAMASPFTNVAFAPSSDGVENFACKDKLSGYIFMCNGKTKADCYRYRVFGLPAARLNVVKKIRPCMTLFLFDFELKLLYGVYCATSNGGLGIEPTAFQGKFLAQVRFEIFKDCLPLPESAFKHVIKDNYNAGSKFKQELSNEQVTNLMSLFRPILTIPVPFSNILPEAEVSASYDRYVVKRILNRSGQPSNYHCSQPAHHPCSENDISVIANDTYAFPFDAISATDASVPAYAQVPSHVSGPSYGNAYASSSSGAAAYWTTEASQSLYQVPASLYEAVYRPTSNETLASWMATTAAPNKLN</sequence>
<reference evidence="3" key="2">
    <citation type="submission" date="2025-08" db="UniProtKB">
        <authorList>
            <consortium name="RefSeq"/>
        </authorList>
    </citation>
    <scope>IDENTIFICATION</scope>
    <source>
        <tissue evidence="3">Leaves</tissue>
    </source>
</reference>
<dbReference type="Proteomes" id="UP001652660">
    <property type="component" value="Chromosome 7e"/>
</dbReference>
<evidence type="ECO:0000259" key="1">
    <source>
        <dbReference type="PROSITE" id="PS51222"/>
    </source>
</evidence>
<evidence type="ECO:0000313" key="3">
    <source>
        <dbReference type="RefSeq" id="XP_027102052.2"/>
    </source>
</evidence>
<keyword evidence="2" id="KW-1185">Reference proteome</keyword>
<accession>A0A6P6VJD7</accession>
<dbReference type="PROSITE" id="PS51222">
    <property type="entry name" value="DCD"/>
    <property type="match status" value="1"/>
</dbReference>
<dbReference type="SMART" id="SM00767">
    <property type="entry name" value="DCD"/>
    <property type="match status" value="1"/>
</dbReference>
<protein>
    <submittedName>
        <fullName evidence="3">Uncharacterized protein isoform X1</fullName>
    </submittedName>
</protein>
<dbReference type="PANTHER" id="PTHR46444:SF19">
    <property type="entry name" value="OS02G0745600 PROTEIN"/>
    <property type="match status" value="1"/>
</dbReference>
<dbReference type="Pfam" id="PF10539">
    <property type="entry name" value="Dev_Cell_Death"/>
    <property type="match status" value="1"/>
</dbReference>
<gene>
    <name evidence="3" type="primary">LOC113722998</name>
</gene>
<dbReference type="PANTHER" id="PTHR46444">
    <property type="entry name" value="DCD (DEVELOPMENT AND CELL DEATH) DOMAIN PROTEIN-RELATED"/>
    <property type="match status" value="1"/>
</dbReference>